<dbReference type="Proteomes" id="UP000316406">
    <property type="component" value="Unassembled WGS sequence"/>
</dbReference>
<sequence length="309" mass="34700">MSYTYSVDSETDEAAWHEARMRTDDGQIVVTASEAAMLASGGTGVWANLRAEKAGAKRRWTGNEFTVWGHEREPEIAASVTALYPQLAHNSRLVIQDADPRWRATPDMIATVGSLLCQIKTALWKGSKWERTDVPKSYVDQMQWEMFVTDTDVNLLAVEFYDEIEPGVFVPHFLFEDPHIIEIVRDDDRIAELVAIAEQFQSMGEPDTLDIFLADYARAHAREKAAKAEKDEARKLIAKEIAERPGGKYVGNLGSVTQGQDKTETMTVLDEARLHEKAPKTWERYAIQQEKTTKGKLTITPAKEQEAAA</sequence>
<evidence type="ECO:0000313" key="3">
    <source>
        <dbReference type="Proteomes" id="UP000316406"/>
    </source>
</evidence>
<accession>A0A556C1G7</accession>
<organism evidence="2 3">
    <name type="scientific">Brevibacterium aurantiacum</name>
    <dbReference type="NCBI Taxonomy" id="273384"/>
    <lineage>
        <taxon>Bacteria</taxon>
        <taxon>Bacillati</taxon>
        <taxon>Actinomycetota</taxon>
        <taxon>Actinomycetes</taxon>
        <taxon>Micrococcales</taxon>
        <taxon>Brevibacteriaceae</taxon>
        <taxon>Brevibacterium</taxon>
    </lineage>
</organism>
<protein>
    <submittedName>
        <fullName evidence="2">YqaJ viral recombinase family protein</fullName>
    </submittedName>
</protein>
<comment type="caution">
    <text evidence="2">The sequence shown here is derived from an EMBL/GenBank/DDBJ whole genome shotgun (WGS) entry which is preliminary data.</text>
</comment>
<dbReference type="Pfam" id="PF09588">
    <property type="entry name" value="YqaJ"/>
    <property type="match status" value="1"/>
</dbReference>
<dbReference type="InterPro" id="IPR019080">
    <property type="entry name" value="YqaJ_viral_recombinase"/>
</dbReference>
<dbReference type="InterPro" id="IPR011335">
    <property type="entry name" value="Restrct_endonuc-II-like"/>
</dbReference>
<reference evidence="2 3" key="1">
    <citation type="submission" date="2019-07" db="EMBL/GenBank/DDBJ databases">
        <title>Draft genome sequence of Brevibacterium aurantiacum XU54 isolated from Xinjiang China.</title>
        <authorList>
            <person name="Xu X."/>
        </authorList>
    </citation>
    <scope>NUCLEOTIDE SEQUENCE [LARGE SCALE GENOMIC DNA]</scope>
    <source>
        <strain evidence="2 3">XU54</strain>
    </source>
</reference>
<dbReference type="SUPFAM" id="SSF52980">
    <property type="entry name" value="Restriction endonuclease-like"/>
    <property type="match status" value="1"/>
</dbReference>
<evidence type="ECO:0000313" key="2">
    <source>
        <dbReference type="EMBL" id="TSI11303.1"/>
    </source>
</evidence>
<evidence type="ECO:0000259" key="1">
    <source>
        <dbReference type="Pfam" id="PF09588"/>
    </source>
</evidence>
<feature type="domain" description="YqaJ viral recombinase" evidence="1">
    <location>
        <begin position="16"/>
        <end position="151"/>
    </location>
</feature>
<proteinExistence type="predicted"/>
<dbReference type="OrthoDB" id="4806939at2"/>
<name>A0A556C1G7_BREAU</name>
<dbReference type="AlphaFoldDB" id="A0A556C1G7"/>
<gene>
    <name evidence="2" type="ORF">FO013_21895</name>
</gene>
<keyword evidence="3" id="KW-1185">Reference proteome</keyword>
<dbReference type="RefSeq" id="WP_143924681.1">
    <property type="nucleotide sequence ID" value="NZ_VLTK01000030.1"/>
</dbReference>
<dbReference type="InterPro" id="IPR011604">
    <property type="entry name" value="PDDEXK-like_dom_sf"/>
</dbReference>
<dbReference type="Gene3D" id="3.90.320.10">
    <property type="match status" value="1"/>
</dbReference>
<dbReference type="EMBL" id="VLTK01000030">
    <property type="protein sequence ID" value="TSI11303.1"/>
    <property type="molecule type" value="Genomic_DNA"/>
</dbReference>